<dbReference type="EMBL" id="CP009509">
    <property type="protein sequence ID" value="AKB40872.1"/>
    <property type="molecule type" value="Genomic_DNA"/>
</dbReference>
<dbReference type="HOGENOM" id="CLU_1352122_0_0_2"/>
<sequence>MGFFKNMAGKASKWAYNDAKKTYENGKKFYDYKMDQAEKAQTERKQAETAIGDGYVYKGLFGISAIEKMHLNQAAKHYKDNGYAVMRMPVTLSNGKRGVRLYAKKSKAVKAKVVKRVTVKAKAKKLTKAKNKIFTKSVTFSNKRYTLASVFFQYGDRAKAYSKSLKSQGFSVRIKTASVNGITNYAVYTRNPARR</sequence>
<accession>A0A0E3PYX6</accession>
<evidence type="ECO:0000313" key="2">
    <source>
        <dbReference type="Proteomes" id="UP000033058"/>
    </source>
</evidence>
<reference evidence="1 2" key="1">
    <citation type="submission" date="2014-07" db="EMBL/GenBank/DDBJ databases">
        <title>Methanogenic archaea and the global carbon cycle.</title>
        <authorList>
            <person name="Henriksen J.R."/>
            <person name="Luke J."/>
            <person name="Reinhart S."/>
            <person name="Benedict M.N."/>
            <person name="Youngblut N.D."/>
            <person name="Metcalf M.E."/>
            <person name="Whitaker R.J."/>
            <person name="Metcalf W.W."/>
        </authorList>
    </citation>
    <scope>NUCLEOTIDE SEQUENCE [LARGE SCALE GENOMIC DNA]</scope>
    <source>
        <strain evidence="1 2">WWM610</strain>
    </source>
</reference>
<dbReference type="Proteomes" id="UP000033058">
    <property type="component" value="Chromosome"/>
</dbReference>
<dbReference type="AlphaFoldDB" id="A0A0E3PYX6"/>
<proteinExistence type="predicted"/>
<gene>
    <name evidence="1" type="ORF">MSMAW_1881</name>
</gene>
<dbReference type="PATRIC" id="fig|1434117.4.peg.2398"/>
<evidence type="ECO:0000313" key="1">
    <source>
        <dbReference type="EMBL" id="AKB40872.1"/>
    </source>
</evidence>
<dbReference type="GeneID" id="24851599"/>
<protein>
    <submittedName>
        <fullName evidence="1">Uncharacterized protein</fullName>
    </submittedName>
</protein>
<name>A0A0E3PYX6_METMZ</name>
<organism evidence="1 2">
    <name type="scientific">Methanosarcina mazei WWM610</name>
    <dbReference type="NCBI Taxonomy" id="1434117"/>
    <lineage>
        <taxon>Archaea</taxon>
        <taxon>Methanobacteriati</taxon>
        <taxon>Methanobacteriota</taxon>
        <taxon>Stenosarchaea group</taxon>
        <taxon>Methanomicrobia</taxon>
        <taxon>Methanosarcinales</taxon>
        <taxon>Methanosarcinaceae</taxon>
        <taxon>Methanosarcina</taxon>
    </lineage>
</organism>
<dbReference type="RefSeq" id="WP_048052946.1">
    <property type="nucleotide sequence ID" value="NZ_CP009509.1"/>
</dbReference>